<reference evidence="2" key="1">
    <citation type="submission" date="2016-03" db="EMBL/GenBank/DDBJ databases">
        <title>Flavobacterium columnare strain B185, complete genome.</title>
        <authorList>
            <person name="Sundberg L.-R."/>
            <person name="Papponen P."/>
            <person name="Laanto E."/>
        </authorList>
    </citation>
    <scope>NUCLEOTIDE SEQUENCE [LARGE SCALE GENOMIC DNA]</scope>
    <source>
        <strain evidence="2">B185</strain>
    </source>
</reference>
<organism evidence="1 2">
    <name type="scientific">Flavobacterium columnare</name>
    <dbReference type="NCBI Taxonomy" id="996"/>
    <lineage>
        <taxon>Bacteria</taxon>
        <taxon>Pseudomonadati</taxon>
        <taxon>Bacteroidota</taxon>
        <taxon>Flavobacteriia</taxon>
        <taxon>Flavobacteriales</taxon>
        <taxon>Flavobacteriaceae</taxon>
        <taxon>Flavobacterium</taxon>
    </lineage>
</organism>
<sequence>MRTKIINLILACFMISCAQKKEESKIMQNPHITADNFVKEVMKKMKHFPQEKVYSLGYGSSYCFFEVFINDFPVFKEFKTGAGNSGFEINPYISKSGKQKVTYKMYPANKSEFGNYTILRDNSFIELDLVSYDMKNQGKDDVEYSKHKSPMKTNGDAYTPPKSALGGKDYYEGSFEIEVDVPFIHPMPYENARDLTKMDKKELEAKVLQFYEKLKLIYNNKEVDNIARINFDATSNELCSLYLTEKEIEKKWKEIIESVNSNDFKIQRIENYKLQFYGNGKLVSLISKSTEAHLRQNSALWAKYTDEDGDLSGLKIIIYLYIPEGETEFKVY</sequence>
<name>A0AAI8GBL7_9FLAO</name>
<reference evidence="1 2" key="2">
    <citation type="submission" date="2019-05" db="EMBL/GenBank/DDBJ databases">
        <authorList>
            <person name="Ravantti J.J."/>
        </authorList>
    </citation>
    <scope>NUCLEOTIDE SEQUENCE [LARGE SCALE GENOMIC DNA]</scope>
    <source>
        <strain evidence="1 2">B185</strain>
    </source>
</reference>
<dbReference type="RefSeq" id="WP_138425478.1">
    <property type="nucleotide sequence ID" value="NZ_CP010992.1"/>
</dbReference>
<dbReference type="Proteomes" id="UP000304840">
    <property type="component" value="Chromosome"/>
</dbReference>
<proteinExistence type="predicted"/>
<accession>A0AAI8GBL7</accession>
<dbReference type="AlphaFoldDB" id="A0AAI8GBL7"/>
<evidence type="ECO:0008006" key="3">
    <source>
        <dbReference type="Google" id="ProtNLM"/>
    </source>
</evidence>
<evidence type="ECO:0000313" key="2">
    <source>
        <dbReference type="Proteomes" id="UP000304840"/>
    </source>
</evidence>
<evidence type="ECO:0000313" key="1">
    <source>
        <dbReference type="EMBL" id="AMO20629.2"/>
    </source>
</evidence>
<protein>
    <recommendedName>
        <fullName evidence="3">Lipoprotein</fullName>
    </recommendedName>
</protein>
<dbReference type="PROSITE" id="PS51257">
    <property type="entry name" value="PROKAR_LIPOPROTEIN"/>
    <property type="match status" value="1"/>
</dbReference>
<gene>
    <name evidence="1" type="ORF">UN65_10040</name>
</gene>
<dbReference type="EMBL" id="CP010992">
    <property type="protein sequence ID" value="AMO20629.2"/>
    <property type="molecule type" value="Genomic_DNA"/>
</dbReference>